<dbReference type="EMBL" id="CADEBD010000175">
    <property type="protein sequence ID" value="CAB3224873.1"/>
    <property type="molecule type" value="Genomic_DNA"/>
</dbReference>
<proteinExistence type="predicted"/>
<evidence type="ECO:0000259" key="1">
    <source>
        <dbReference type="PROSITE" id="PS51029"/>
    </source>
</evidence>
<name>A0A8S0Z000_ARCPL</name>
<dbReference type="Proteomes" id="UP000494256">
    <property type="component" value="Unassembled WGS sequence"/>
</dbReference>
<accession>A0A8S0Z000</accession>
<dbReference type="OrthoDB" id="7489655at2759"/>
<comment type="caution">
    <text evidence="2">The sequence shown here is derived from an EMBL/GenBank/DDBJ whole genome shotgun (WGS) entry which is preliminary data.</text>
</comment>
<dbReference type="PROSITE" id="PS51029">
    <property type="entry name" value="MADF"/>
    <property type="match status" value="1"/>
</dbReference>
<feature type="domain" description="MADF" evidence="1">
    <location>
        <begin position="7"/>
        <end position="80"/>
    </location>
</feature>
<organism evidence="2 3">
    <name type="scientific">Arctia plantaginis</name>
    <name type="common">Wood tiger moth</name>
    <name type="synonym">Phalaena plantaginis</name>
    <dbReference type="NCBI Taxonomy" id="874455"/>
    <lineage>
        <taxon>Eukaryota</taxon>
        <taxon>Metazoa</taxon>
        <taxon>Ecdysozoa</taxon>
        <taxon>Arthropoda</taxon>
        <taxon>Hexapoda</taxon>
        <taxon>Insecta</taxon>
        <taxon>Pterygota</taxon>
        <taxon>Neoptera</taxon>
        <taxon>Endopterygota</taxon>
        <taxon>Lepidoptera</taxon>
        <taxon>Glossata</taxon>
        <taxon>Ditrysia</taxon>
        <taxon>Noctuoidea</taxon>
        <taxon>Erebidae</taxon>
        <taxon>Arctiinae</taxon>
        <taxon>Arctia</taxon>
    </lineage>
</organism>
<protein>
    <recommendedName>
        <fullName evidence="1">MADF domain-containing protein</fullName>
    </recommendedName>
</protein>
<evidence type="ECO:0000313" key="2">
    <source>
        <dbReference type="EMBL" id="CAB3224873.1"/>
    </source>
</evidence>
<sequence>MAVNTELFISAIQSKPPIWQSKHPHHSNRTITRKLWSEIKKQFPGSEEKQLLKKWKTCAISFEWKKRNSLRRALVTVVMK</sequence>
<reference evidence="2 3" key="1">
    <citation type="submission" date="2020-04" db="EMBL/GenBank/DDBJ databases">
        <authorList>
            <person name="Wallbank WR R."/>
            <person name="Pardo Diaz C."/>
            <person name="Kozak K."/>
            <person name="Martin S."/>
            <person name="Jiggins C."/>
            <person name="Moest M."/>
            <person name="Warren A I."/>
            <person name="Byers J.R.P. K."/>
            <person name="Montejo-Kovacevich G."/>
            <person name="Yen C E."/>
        </authorList>
    </citation>
    <scope>NUCLEOTIDE SEQUENCE [LARGE SCALE GENOMIC DNA]</scope>
</reference>
<evidence type="ECO:0000313" key="3">
    <source>
        <dbReference type="Proteomes" id="UP000494256"/>
    </source>
</evidence>
<dbReference type="AlphaFoldDB" id="A0A8S0Z000"/>
<dbReference type="Pfam" id="PF10545">
    <property type="entry name" value="MADF_DNA_bdg"/>
    <property type="match status" value="1"/>
</dbReference>
<dbReference type="InterPro" id="IPR006578">
    <property type="entry name" value="MADF-dom"/>
</dbReference>
<gene>
    <name evidence="2" type="ORF">APLA_LOCUS2090</name>
</gene>